<feature type="domain" description="O-methyltransferase dimerisation" evidence="7">
    <location>
        <begin position="23"/>
        <end position="97"/>
    </location>
</feature>
<dbReference type="InterPro" id="IPR036388">
    <property type="entry name" value="WH-like_DNA-bd_sf"/>
</dbReference>
<feature type="transmembrane region" description="Helical" evidence="5">
    <location>
        <begin position="20"/>
        <end position="43"/>
    </location>
</feature>
<organism evidence="8 9">
    <name type="scientific">Dulcicalothrix desertica PCC 7102</name>
    <dbReference type="NCBI Taxonomy" id="232991"/>
    <lineage>
        <taxon>Bacteria</taxon>
        <taxon>Bacillati</taxon>
        <taxon>Cyanobacteriota</taxon>
        <taxon>Cyanophyceae</taxon>
        <taxon>Nostocales</taxon>
        <taxon>Calotrichaceae</taxon>
        <taxon>Dulcicalothrix</taxon>
    </lineage>
</organism>
<name>A0A433VSS2_9CYAN</name>
<dbReference type="EMBL" id="RSCL01000002">
    <property type="protein sequence ID" value="RUT09075.1"/>
    <property type="molecule type" value="Genomic_DNA"/>
</dbReference>
<evidence type="ECO:0000313" key="9">
    <source>
        <dbReference type="Proteomes" id="UP000271624"/>
    </source>
</evidence>
<dbReference type="InterPro" id="IPR012967">
    <property type="entry name" value="COMT_dimerisation"/>
</dbReference>
<keyword evidence="9" id="KW-1185">Reference proteome</keyword>
<keyword evidence="1 8" id="KW-0489">Methyltransferase</keyword>
<dbReference type="PANTHER" id="PTHR43712">
    <property type="entry name" value="PUTATIVE (AFU_ORTHOLOGUE AFUA_4G14580)-RELATED"/>
    <property type="match status" value="1"/>
</dbReference>
<keyword evidence="5" id="KW-0812">Transmembrane</keyword>
<dbReference type="PROSITE" id="PS51683">
    <property type="entry name" value="SAM_OMT_II"/>
    <property type="match status" value="1"/>
</dbReference>
<dbReference type="PIRSF" id="PIRSF005739">
    <property type="entry name" value="O-mtase"/>
    <property type="match status" value="1"/>
</dbReference>
<dbReference type="InterPro" id="IPR029063">
    <property type="entry name" value="SAM-dependent_MTases_sf"/>
</dbReference>
<dbReference type="Gene3D" id="3.40.50.150">
    <property type="entry name" value="Vaccinia Virus protein VP39"/>
    <property type="match status" value="1"/>
</dbReference>
<evidence type="ECO:0000313" key="8">
    <source>
        <dbReference type="EMBL" id="RUT09075.1"/>
    </source>
</evidence>
<dbReference type="InterPro" id="IPR016461">
    <property type="entry name" value="COMT-like"/>
</dbReference>
<proteinExistence type="predicted"/>
<keyword evidence="5" id="KW-1133">Transmembrane helix</keyword>
<evidence type="ECO:0000256" key="2">
    <source>
        <dbReference type="ARBA" id="ARBA00022679"/>
    </source>
</evidence>
<keyword evidence="2 8" id="KW-0808">Transferase</keyword>
<dbReference type="InterPro" id="IPR036390">
    <property type="entry name" value="WH_DNA-bd_sf"/>
</dbReference>
<feature type="domain" description="O-methyltransferase C-terminal" evidence="6">
    <location>
        <begin position="121"/>
        <end position="329"/>
    </location>
</feature>
<keyword evidence="3" id="KW-0949">S-adenosyl-L-methionine</keyword>
<sequence length="349" mass="38621">MTMNIKGKLLRNDNLYPALALSQIMFGTWIAQAVYVVAFLGIADLLKDGAKDINELALFTDSQASYLYRILRALASVDIFNEVEPYKFALTPMAEYLQSNIPGSLRGLAIMLGDEWHWHCWGDIVNIVKTGTPALEHLYQADDTFKFFAENPQSAAIFNDAMTGWSKHSHTAIVDAYDFSGIETIVDVAGGHGALIAAILVANPKMSGVLFDLPHVISGAKDLIEAEGVSNRCQMESGNFFELIPANGDAYILSHILHDWDDECCIQILSNIRESISKQGRLLVVEGVVPPGNEPHLSKLMDIEMMIFYPRGKERTEIEYRQLFEAAGFHLNRILPTASAISLLEGVCI</sequence>
<dbReference type="AlphaFoldDB" id="A0A433VSS2"/>
<reference evidence="8" key="2">
    <citation type="journal article" date="2019" name="Genome Biol. Evol.">
        <title>Day and night: Metabolic profiles and evolutionary relationships of six axenic non-marine cyanobacteria.</title>
        <authorList>
            <person name="Will S.E."/>
            <person name="Henke P."/>
            <person name="Boedeker C."/>
            <person name="Huang S."/>
            <person name="Brinkmann H."/>
            <person name="Rohde M."/>
            <person name="Jarek M."/>
            <person name="Friedl T."/>
            <person name="Seufert S."/>
            <person name="Schumacher M."/>
            <person name="Overmann J."/>
            <person name="Neumann-Schaal M."/>
            <person name="Petersen J."/>
        </authorList>
    </citation>
    <scope>NUCLEOTIDE SEQUENCE [LARGE SCALE GENOMIC DNA]</scope>
    <source>
        <strain evidence="8">PCC 7102</strain>
    </source>
</reference>
<evidence type="ECO:0000259" key="6">
    <source>
        <dbReference type="Pfam" id="PF00891"/>
    </source>
</evidence>
<protein>
    <submittedName>
        <fullName evidence="8">Methyltransferase</fullName>
    </submittedName>
</protein>
<evidence type="ECO:0000256" key="3">
    <source>
        <dbReference type="ARBA" id="ARBA00022691"/>
    </source>
</evidence>
<dbReference type="InterPro" id="IPR001077">
    <property type="entry name" value="COMT_C"/>
</dbReference>
<dbReference type="GO" id="GO:0008171">
    <property type="term" value="F:O-methyltransferase activity"/>
    <property type="evidence" value="ECO:0007669"/>
    <property type="project" value="InterPro"/>
</dbReference>
<dbReference type="Proteomes" id="UP000271624">
    <property type="component" value="Unassembled WGS sequence"/>
</dbReference>
<accession>A0A433VSS2</accession>
<keyword evidence="5" id="KW-0472">Membrane</keyword>
<dbReference type="Pfam" id="PF08100">
    <property type="entry name" value="Dimerisation"/>
    <property type="match status" value="1"/>
</dbReference>
<dbReference type="SUPFAM" id="SSF46785">
    <property type="entry name" value="Winged helix' DNA-binding domain"/>
    <property type="match status" value="1"/>
</dbReference>
<dbReference type="Gene3D" id="1.10.10.10">
    <property type="entry name" value="Winged helix-like DNA-binding domain superfamily/Winged helix DNA-binding domain"/>
    <property type="match status" value="1"/>
</dbReference>
<dbReference type="SUPFAM" id="SSF53335">
    <property type="entry name" value="S-adenosyl-L-methionine-dependent methyltransferases"/>
    <property type="match status" value="1"/>
</dbReference>
<dbReference type="Pfam" id="PF00891">
    <property type="entry name" value="Methyltransf_2"/>
    <property type="match status" value="1"/>
</dbReference>
<feature type="active site" description="Proton acceptor" evidence="4">
    <location>
        <position position="258"/>
    </location>
</feature>
<evidence type="ECO:0000259" key="7">
    <source>
        <dbReference type="Pfam" id="PF08100"/>
    </source>
</evidence>
<comment type="caution">
    <text evidence="8">The sequence shown here is derived from an EMBL/GenBank/DDBJ whole genome shotgun (WGS) entry which is preliminary data.</text>
</comment>
<gene>
    <name evidence="8" type="ORF">DSM106972_011280</name>
</gene>
<dbReference type="PANTHER" id="PTHR43712:SF2">
    <property type="entry name" value="O-METHYLTRANSFERASE CICE"/>
    <property type="match status" value="1"/>
</dbReference>
<reference evidence="8" key="1">
    <citation type="submission" date="2018-12" db="EMBL/GenBank/DDBJ databases">
        <authorList>
            <person name="Will S."/>
            <person name="Neumann-Schaal M."/>
            <person name="Henke P."/>
        </authorList>
    </citation>
    <scope>NUCLEOTIDE SEQUENCE</scope>
    <source>
        <strain evidence="8">PCC 7102</strain>
    </source>
</reference>
<dbReference type="RefSeq" id="WP_201800686.1">
    <property type="nucleotide sequence ID" value="NZ_RSCL01000002.1"/>
</dbReference>
<evidence type="ECO:0000256" key="4">
    <source>
        <dbReference type="PIRSR" id="PIRSR005739-1"/>
    </source>
</evidence>
<dbReference type="GO" id="GO:0032259">
    <property type="term" value="P:methylation"/>
    <property type="evidence" value="ECO:0007669"/>
    <property type="project" value="UniProtKB-KW"/>
</dbReference>
<evidence type="ECO:0000256" key="5">
    <source>
        <dbReference type="SAM" id="Phobius"/>
    </source>
</evidence>
<evidence type="ECO:0000256" key="1">
    <source>
        <dbReference type="ARBA" id="ARBA00022603"/>
    </source>
</evidence>
<dbReference type="GO" id="GO:0046983">
    <property type="term" value="F:protein dimerization activity"/>
    <property type="evidence" value="ECO:0007669"/>
    <property type="project" value="InterPro"/>
</dbReference>